<dbReference type="InterPro" id="IPR052216">
    <property type="entry name" value="CRISPR_Csm3_endoribonuclease"/>
</dbReference>
<name>A0A9X0WAZ4_9GAMM</name>
<reference evidence="4 5" key="1">
    <citation type="journal article" date="2020" name="Microorganisms">
        <title>Osmotic Adaptation and Compatible Solute Biosynthesis of Phototrophic Bacteria as Revealed from Genome Analyses.</title>
        <authorList>
            <person name="Imhoff J.F."/>
            <person name="Rahn T."/>
            <person name="Kunzel S."/>
            <person name="Keller A."/>
            <person name="Neulinger S.C."/>
        </authorList>
    </citation>
    <scope>NUCLEOTIDE SEQUENCE [LARGE SCALE GENOMIC DNA]</scope>
    <source>
        <strain evidence="4 5">DSM 25653</strain>
    </source>
</reference>
<comment type="caution">
    <text evidence="4">The sequence shown here is derived from an EMBL/GenBank/DDBJ whole genome shotgun (WGS) entry which is preliminary data.</text>
</comment>
<dbReference type="EMBL" id="NRRY01000033">
    <property type="protein sequence ID" value="MBK1620151.1"/>
    <property type="molecule type" value="Genomic_DNA"/>
</dbReference>
<feature type="compositionally biased region" description="Polar residues" evidence="2">
    <location>
        <begin position="489"/>
        <end position="502"/>
    </location>
</feature>
<protein>
    <recommendedName>
        <fullName evidence="3">CRISPR type III-associated protein domain-containing protein</fullName>
    </recommendedName>
</protein>
<evidence type="ECO:0000313" key="4">
    <source>
        <dbReference type="EMBL" id="MBK1620151.1"/>
    </source>
</evidence>
<feature type="domain" description="CRISPR type III-associated protein" evidence="3">
    <location>
        <begin position="290"/>
        <end position="432"/>
    </location>
</feature>
<dbReference type="CDD" id="cd09726">
    <property type="entry name" value="RAMP_I_III"/>
    <property type="match status" value="1"/>
</dbReference>
<dbReference type="PANTHER" id="PTHR35579">
    <property type="entry name" value="CRISPR SYSTEM CMS ENDORIBONUCLEASE CSM3"/>
    <property type="match status" value="1"/>
</dbReference>
<feature type="domain" description="CRISPR type III-associated protein" evidence="3">
    <location>
        <begin position="28"/>
        <end position="196"/>
    </location>
</feature>
<dbReference type="RefSeq" id="WP_200246693.1">
    <property type="nucleotide sequence ID" value="NZ_NRRY01000033.1"/>
</dbReference>
<evidence type="ECO:0000256" key="1">
    <source>
        <dbReference type="ARBA" id="ARBA00023118"/>
    </source>
</evidence>
<dbReference type="AlphaFoldDB" id="A0A9X0WAZ4"/>
<keyword evidence="5" id="KW-1185">Reference proteome</keyword>
<evidence type="ECO:0000259" key="3">
    <source>
        <dbReference type="Pfam" id="PF03787"/>
    </source>
</evidence>
<dbReference type="Pfam" id="PF03787">
    <property type="entry name" value="RAMPs"/>
    <property type="match status" value="2"/>
</dbReference>
<dbReference type="Proteomes" id="UP001138768">
    <property type="component" value="Unassembled WGS sequence"/>
</dbReference>
<feature type="region of interest" description="Disordered" evidence="2">
    <location>
        <begin position="483"/>
        <end position="502"/>
    </location>
</feature>
<evidence type="ECO:0000256" key="2">
    <source>
        <dbReference type="SAM" id="MobiDB-lite"/>
    </source>
</evidence>
<dbReference type="InterPro" id="IPR005537">
    <property type="entry name" value="RAMP_III_fam"/>
</dbReference>
<evidence type="ECO:0000313" key="5">
    <source>
        <dbReference type="Proteomes" id="UP001138768"/>
    </source>
</evidence>
<organism evidence="4 5">
    <name type="scientific">Lamprobacter modestohalophilus</name>
    <dbReference type="NCBI Taxonomy" id="1064514"/>
    <lineage>
        <taxon>Bacteria</taxon>
        <taxon>Pseudomonadati</taxon>
        <taxon>Pseudomonadota</taxon>
        <taxon>Gammaproteobacteria</taxon>
        <taxon>Chromatiales</taxon>
        <taxon>Chromatiaceae</taxon>
        <taxon>Lamprobacter</taxon>
    </lineage>
</organism>
<dbReference type="GO" id="GO:0051607">
    <property type="term" value="P:defense response to virus"/>
    <property type="evidence" value="ECO:0007669"/>
    <property type="project" value="UniProtKB-KW"/>
</dbReference>
<proteinExistence type="predicted"/>
<keyword evidence="1" id="KW-0051">Antiviral defense</keyword>
<gene>
    <name evidence="4" type="ORF">CKO42_17225</name>
</gene>
<dbReference type="PANTHER" id="PTHR35579:SF6">
    <property type="entry name" value="DUF324 DOMAIN-CONTAINING PROTEIN"/>
    <property type="match status" value="1"/>
</dbReference>
<accession>A0A9X0WAZ4</accession>
<sequence length="502" mass="54055">MKHPFWSGEASRQIRKRVVIEADLLLETPACLGAGDGDSQVDMPLLVDPLDGRTPLLTGASLAGALRAYLHDCECGYGASADQQETGSHLFGGQRADKDGRQSALIIDEALGKEHQLEMRQEVGLDPQSRTSAQDRLFNRELWTAGTRFPLRLELVVGAEDDEARLLQSLATALHGLEAGEIFLGARKRRGYGACRVTEWRVRAFDFARCEDLIAWIEQGDAELASGVAGVAVGADIHSLLDVAEPLADQRRRFRLTAMFDLDGSLLMAGTDAAIGPDKQQAHSLRPGRGEVPVAPGTGLAGALRARARAIAQTLAADDQAANALVEEVFGPKDIGAGKAAYASPLRVAEAVIEGGSDDWVQCRIRLDRWTGGVLPGALFNAQPMSGGQLALHLELRQPQPHQIGLLLLLLKDLWLGDLPLGAEIGSGRGRLTGREAQLGLTSPETDQHWRLVAEPASGELAIEGEREALEAYVSQHLHQWLREGPQDRPQQTENSVEGASV</sequence>